<proteinExistence type="predicted"/>
<dbReference type="EMBL" id="CM011693">
    <property type="protein sequence ID" value="TMS05844.1"/>
    <property type="molecule type" value="Genomic_DNA"/>
</dbReference>
<accession>A0ACD3QG74</accession>
<dbReference type="Proteomes" id="UP000793456">
    <property type="component" value="Chromosome XX"/>
</dbReference>
<protein>
    <submittedName>
        <fullName evidence="1">Uncharacterized protein</fullName>
    </submittedName>
</protein>
<name>A0ACD3QG74_LARCR</name>
<organism evidence="1 2">
    <name type="scientific">Larimichthys crocea</name>
    <name type="common">Large yellow croaker</name>
    <name type="synonym">Pseudosciaena crocea</name>
    <dbReference type="NCBI Taxonomy" id="215358"/>
    <lineage>
        <taxon>Eukaryota</taxon>
        <taxon>Metazoa</taxon>
        <taxon>Chordata</taxon>
        <taxon>Craniata</taxon>
        <taxon>Vertebrata</taxon>
        <taxon>Euteleostomi</taxon>
        <taxon>Actinopterygii</taxon>
        <taxon>Neopterygii</taxon>
        <taxon>Teleostei</taxon>
        <taxon>Neoteleostei</taxon>
        <taxon>Acanthomorphata</taxon>
        <taxon>Eupercaria</taxon>
        <taxon>Sciaenidae</taxon>
        <taxon>Larimichthys</taxon>
    </lineage>
</organism>
<comment type="caution">
    <text evidence="1">The sequence shown here is derived from an EMBL/GenBank/DDBJ whole genome shotgun (WGS) entry which is preliminary data.</text>
</comment>
<feature type="non-terminal residue" evidence="1">
    <location>
        <position position="309"/>
    </location>
</feature>
<reference evidence="1" key="1">
    <citation type="submission" date="2018-11" db="EMBL/GenBank/DDBJ databases">
        <title>The sequence and de novo assembly of Larimichthys crocea genome using PacBio and Hi-C technologies.</title>
        <authorList>
            <person name="Xu P."/>
            <person name="Chen B."/>
            <person name="Zhou Z."/>
            <person name="Ke Q."/>
            <person name="Wu Y."/>
            <person name="Bai H."/>
            <person name="Pu F."/>
        </authorList>
    </citation>
    <scope>NUCLEOTIDE SEQUENCE</scope>
    <source>
        <tissue evidence="1">Muscle</tissue>
    </source>
</reference>
<evidence type="ECO:0000313" key="1">
    <source>
        <dbReference type="EMBL" id="TMS05844.1"/>
    </source>
</evidence>
<sequence>MNEPQTTIFSTTLLFTFVSAWWRKRSITVVHFLSTKLTRLHTNRLPAASVARCPPRTHTPTLTQEPDIEHRSGVFVTTCAAARVPRGPHTAVARYKTNETHYRTRRLFSTNGGRRRCSPGNFVTNEPSHGLLLATTAQPRDVRPGVKPEHRSRSYQPLKPVTNRYLQQRWDQNNYDNHRRKVTSALPVVDNKGSRTPAHVQLKLKKLQLQDERLSVIDRDNRLLASKLSDIVCSKGLVEHQNHYHLRSLNVNKRREELLLVSRQNQAIYQRITSRQSEYRRQLWLDDWERAERRRDDISRYPRGLVEKQ</sequence>
<keyword evidence="2" id="KW-1185">Reference proteome</keyword>
<evidence type="ECO:0000313" key="2">
    <source>
        <dbReference type="Proteomes" id="UP000793456"/>
    </source>
</evidence>
<gene>
    <name evidence="1" type="ORF">E3U43_005094</name>
</gene>